<dbReference type="GeneID" id="74947873"/>
<proteinExistence type="predicted"/>
<accession>A0A977NLX8</accession>
<gene>
    <name evidence="1" type="ORF">NWT39_13000</name>
</gene>
<reference evidence="1" key="1">
    <citation type="submission" date="2022-08" db="EMBL/GenBank/DDBJ databases">
        <title>Dynamic responses of ammonia-oxidizing microbial communities induced by reactive oxygen species (ROS) in fluctuating redox aquifers.</title>
        <authorList>
            <person name="Wang P."/>
            <person name="Wang H."/>
        </authorList>
    </citation>
    <scope>NUCLEOTIDE SEQUENCE</scope>
    <source>
        <strain evidence="1">PLX03</strain>
    </source>
</reference>
<name>A0A977NLX8_9ARCH</name>
<evidence type="ECO:0000313" key="1">
    <source>
        <dbReference type="EMBL" id="UVS68811.1"/>
    </source>
</evidence>
<dbReference type="AlphaFoldDB" id="A0A977NLX8"/>
<dbReference type="RefSeq" id="WP_258914128.1">
    <property type="nucleotide sequence ID" value="NZ_CP103305.1"/>
</dbReference>
<sequence>MPVSVAPATITVFVAAVAVALPSDRMFSAISCHMQVPAFLASAVHDSPCTSSLQSVSSGSNGSAFPARTSIVRSDTSIPSTWHLPRTRTVAGPLTICTAPAAIQLT</sequence>
<protein>
    <submittedName>
        <fullName evidence="1">Uncharacterized protein</fullName>
    </submittedName>
</protein>
<dbReference type="EMBL" id="CP103305">
    <property type="protein sequence ID" value="UVS68811.1"/>
    <property type="molecule type" value="Genomic_DNA"/>
</dbReference>
<organism evidence="1">
    <name type="scientific">Nitrososphaera viennensis</name>
    <dbReference type="NCBI Taxonomy" id="1034015"/>
    <lineage>
        <taxon>Archaea</taxon>
        <taxon>Nitrososphaerota</taxon>
        <taxon>Nitrososphaeria</taxon>
        <taxon>Nitrososphaerales</taxon>
        <taxon>Nitrososphaeraceae</taxon>
        <taxon>Nitrososphaera</taxon>
    </lineage>
</organism>
<dbReference type="Proteomes" id="UP001059771">
    <property type="component" value="Chromosome"/>
</dbReference>